<keyword evidence="4" id="KW-0067">ATP-binding</keyword>
<evidence type="ECO:0000313" key="10">
    <source>
        <dbReference type="Proteomes" id="UP000650224"/>
    </source>
</evidence>
<dbReference type="Pfam" id="PF02661">
    <property type="entry name" value="Fic"/>
    <property type="match status" value="1"/>
</dbReference>
<name>A0A8I0HKI9_9CORY</name>
<dbReference type="Proteomes" id="UP000650224">
    <property type="component" value="Unassembled WGS sequence"/>
</dbReference>
<accession>A0A8I0HKI9</accession>
<dbReference type="PANTHER" id="PTHR39560">
    <property type="entry name" value="PROTEIN ADENYLYLTRANSFERASE FIC-RELATED"/>
    <property type="match status" value="1"/>
</dbReference>
<dbReference type="Gene3D" id="1.10.3290.10">
    <property type="entry name" value="Fido-like domain"/>
    <property type="match status" value="1"/>
</dbReference>
<evidence type="ECO:0000256" key="5">
    <source>
        <dbReference type="ARBA" id="ARBA00034531"/>
    </source>
</evidence>
<keyword evidence="1" id="KW-0808">Transferase</keyword>
<protein>
    <recommendedName>
        <fullName evidence="5">protein adenylyltransferase</fullName>
        <ecNumber evidence="5">2.7.7.108</ecNumber>
    </recommendedName>
</protein>
<dbReference type="EMBL" id="JACSPR010000008">
    <property type="protein sequence ID" value="MBD8030835.1"/>
    <property type="molecule type" value="Genomic_DNA"/>
</dbReference>
<comment type="catalytic activity">
    <reaction evidence="6">
        <text>L-threonyl-[protein] + ATP = 3-O-(5'-adenylyl)-L-threonyl-[protein] + diphosphate</text>
        <dbReference type="Rhea" id="RHEA:54292"/>
        <dbReference type="Rhea" id="RHEA-COMP:11060"/>
        <dbReference type="Rhea" id="RHEA-COMP:13847"/>
        <dbReference type="ChEBI" id="CHEBI:30013"/>
        <dbReference type="ChEBI" id="CHEBI:30616"/>
        <dbReference type="ChEBI" id="CHEBI:33019"/>
        <dbReference type="ChEBI" id="CHEBI:138113"/>
        <dbReference type="EC" id="2.7.7.108"/>
    </reaction>
</comment>
<dbReference type="SUPFAM" id="SSF140931">
    <property type="entry name" value="Fic-like"/>
    <property type="match status" value="1"/>
</dbReference>
<comment type="catalytic activity">
    <reaction evidence="7">
        <text>L-tyrosyl-[protein] + ATP = O-(5'-adenylyl)-L-tyrosyl-[protein] + diphosphate</text>
        <dbReference type="Rhea" id="RHEA:54288"/>
        <dbReference type="Rhea" id="RHEA-COMP:10136"/>
        <dbReference type="Rhea" id="RHEA-COMP:13846"/>
        <dbReference type="ChEBI" id="CHEBI:30616"/>
        <dbReference type="ChEBI" id="CHEBI:33019"/>
        <dbReference type="ChEBI" id="CHEBI:46858"/>
        <dbReference type="ChEBI" id="CHEBI:83624"/>
        <dbReference type="EC" id="2.7.7.108"/>
    </reaction>
</comment>
<dbReference type="GO" id="GO:0070733">
    <property type="term" value="F:AMPylase activity"/>
    <property type="evidence" value="ECO:0007669"/>
    <property type="project" value="UniProtKB-EC"/>
</dbReference>
<dbReference type="RefSeq" id="WP_191734085.1">
    <property type="nucleotide sequence ID" value="NZ_JACSPR010000008.1"/>
</dbReference>
<gene>
    <name evidence="9" type="ORF">H9627_10975</name>
</gene>
<evidence type="ECO:0000256" key="6">
    <source>
        <dbReference type="ARBA" id="ARBA00047939"/>
    </source>
</evidence>
<dbReference type="AlphaFoldDB" id="A0A8I0HKI9"/>
<keyword evidence="3" id="KW-0547">Nucleotide-binding</keyword>
<dbReference type="EC" id="2.7.7.108" evidence="5"/>
<dbReference type="GO" id="GO:0051302">
    <property type="term" value="P:regulation of cell division"/>
    <property type="evidence" value="ECO:0007669"/>
    <property type="project" value="TreeGrafter"/>
</dbReference>
<dbReference type="PANTHER" id="PTHR39560:SF1">
    <property type="entry name" value="PROTEIN ADENYLYLTRANSFERASE FIC-RELATED"/>
    <property type="match status" value="1"/>
</dbReference>
<feature type="domain" description="Fido" evidence="8">
    <location>
        <begin position="54"/>
        <end position="195"/>
    </location>
</feature>
<keyword evidence="2" id="KW-0548">Nucleotidyltransferase</keyword>
<evidence type="ECO:0000256" key="2">
    <source>
        <dbReference type="ARBA" id="ARBA00022695"/>
    </source>
</evidence>
<evidence type="ECO:0000256" key="1">
    <source>
        <dbReference type="ARBA" id="ARBA00022679"/>
    </source>
</evidence>
<dbReference type="InterPro" id="IPR036597">
    <property type="entry name" value="Fido-like_dom_sf"/>
</dbReference>
<comment type="caution">
    <text evidence="9">The sequence shown here is derived from an EMBL/GenBank/DDBJ whole genome shotgun (WGS) entry which is preliminary data.</text>
</comment>
<dbReference type="PROSITE" id="PS51459">
    <property type="entry name" value="FIDO"/>
    <property type="match status" value="1"/>
</dbReference>
<sequence>MDSTEFSDPYLDPETGILRNIIGARTQIALDEAEGDLSFARLLQLMDHPPRATGDLEELRAIHRYLFQDVYPWAGELRTVDIRKNIEGGEPFLPVSMIERAAAHVAAELRTDHHLRGMARERFIERLAHHYDQLNYVHPFREGNGRVQRVFWNRVARDAGWQLDWRGVYGAINDRACRIAAEHRDLGPLKEMFDQIVTLAPSLEERDKDWYAAERARLSFPIKHDPCS</sequence>
<organism evidence="9 10">
    <name type="scientific">Corynebacterium gallinarum</name>
    <dbReference type="NCBI Taxonomy" id="2762214"/>
    <lineage>
        <taxon>Bacteria</taxon>
        <taxon>Bacillati</taxon>
        <taxon>Actinomycetota</taxon>
        <taxon>Actinomycetes</taxon>
        <taxon>Mycobacteriales</taxon>
        <taxon>Corynebacteriaceae</taxon>
        <taxon>Corynebacterium</taxon>
    </lineage>
</organism>
<evidence type="ECO:0000256" key="7">
    <source>
        <dbReference type="ARBA" id="ARBA00048696"/>
    </source>
</evidence>
<dbReference type="InterPro" id="IPR003812">
    <property type="entry name" value="Fido"/>
</dbReference>
<keyword evidence="10" id="KW-1185">Reference proteome</keyword>
<evidence type="ECO:0000256" key="3">
    <source>
        <dbReference type="ARBA" id="ARBA00022741"/>
    </source>
</evidence>
<proteinExistence type="predicted"/>
<evidence type="ECO:0000259" key="8">
    <source>
        <dbReference type="PROSITE" id="PS51459"/>
    </source>
</evidence>
<evidence type="ECO:0000313" key="9">
    <source>
        <dbReference type="EMBL" id="MBD8030835.1"/>
    </source>
</evidence>
<evidence type="ECO:0000256" key="4">
    <source>
        <dbReference type="ARBA" id="ARBA00022840"/>
    </source>
</evidence>
<dbReference type="GO" id="GO:0005524">
    <property type="term" value="F:ATP binding"/>
    <property type="evidence" value="ECO:0007669"/>
    <property type="project" value="UniProtKB-KW"/>
</dbReference>
<reference evidence="9 10" key="1">
    <citation type="submission" date="2020-08" db="EMBL/GenBank/DDBJ databases">
        <title>A Genomic Blueprint of the Chicken Gut Microbiome.</title>
        <authorList>
            <person name="Gilroy R."/>
            <person name="Ravi A."/>
            <person name="Getino M."/>
            <person name="Pursley I."/>
            <person name="Horton D.L."/>
            <person name="Alikhan N.-F."/>
            <person name="Baker D."/>
            <person name="Gharbi K."/>
            <person name="Hall N."/>
            <person name="Watson M."/>
            <person name="Adriaenssens E.M."/>
            <person name="Foster-Nyarko E."/>
            <person name="Jarju S."/>
            <person name="Secka A."/>
            <person name="Antonio M."/>
            <person name="Oren A."/>
            <person name="Chaudhuri R."/>
            <person name="La Ragione R.M."/>
            <person name="Hildebrand F."/>
            <person name="Pallen M.J."/>
        </authorList>
    </citation>
    <scope>NUCLEOTIDE SEQUENCE [LARGE SCALE GENOMIC DNA]</scope>
    <source>
        <strain evidence="9 10">Sa1YVA5</strain>
    </source>
</reference>